<keyword evidence="1" id="KW-0614">Plasmid</keyword>
<evidence type="ECO:0000313" key="1">
    <source>
        <dbReference type="EMBL" id="AVZ31736.1"/>
    </source>
</evidence>
<protein>
    <submittedName>
        <fullName evidence="1">Uncharacterized protein</fullName>
    </submittedName>
</protein>
<organism evidence="1 2">
    <name type="scientific">Nodularia spumigena UHCC 0039</name>
    <dbReference type="NCBI Taxonomy" id="1914872"/>
    <lineage>
        <taxon>Bacteria</taxon>
        <taxon>Bacillati</taxon>
        <taxon>Cyanobacteriota</taxon>
        <taxon>Cyanophyceae</taxon>
        <taxon>Nostocales</taxon>
        <taxon>Nodulariaceae</taxon>
        <taxon>Nodularia</taxon>
    </lineage>
</organism>
<accession>A0A2S0Q5Z3</accession>
<dbReference type="Proteomes" id="UP000244056">
    <property type="component" value="Plasmid pUHCC0039a"/>
</dbReference>
<dbReference type="RefSeq" id="WP_107807087.1">
    <property type="nucleotide sequence ID" value="NZ_CAWNZE010000002.1"/>
</dbReference>
<reference evidence="1 2" key="1">
    <citation type="submission" date="2017-03" db="EMBL/GenBank/DDBJ databases">
        <title>Comparative genomics of the toxic Baltic Sea cyanobacteria Nodularia spumigena UHCC 0039 and its response on varying salinity.</title>
        <authorList>
            <person name="Teikari J.E."/>
        </authorList>
    </citation>
    <scope>NUCLEOTIDE SEQUENCE [LARGE SCALE GENOMIC DNA]</scope>
    <source>
        <strain evidence="1 2">UHCC 0039</strain>
        <plasmid evidence="2">puhcc0039a</plasmid>
    </source>
</reference>
<name>A0A2S0Q5Z3_NODSP</name>
<dbReference type="EMBL" id="CP020115">
    <property type="protein sequence ID" value="AVZ31736.1"/>
    <property type="molecule type" value="Genomic_DNA"/>
</dbReference>
<gene>
    <name evidence="1" type="ORF">BMF81_04758</name>
</gene>
<geneLocation type="plasmid" evidence="2">
    <name>puhcc0039a</name>
</geneLocation>
<proteinExistence type="predicted"/>
<dbReference type="KEGG" id="nsp:BMF81_04758"/>
<sequence length="159" mass="18433">MRISIQETAISDFSNILLFEDIHQRFSHNLVDLDSIPYVTAQFEKQANFRPSIKKPVIKVNIKLSDIIPDLTLEHYQKIIIEYIQGIGWDDLQYIGFIQIISEIEVEIVTFFNRIISDHKFISIRCLGANCQQYQIIRESYANILQSLSPNSLCLMNAP</sequence>
<dbReference type="GeneID" id="78019950"/>
<evidence type="ECO:0000313" key="2">
    <source>
        <dbReference type="Proteomes" id="UP000244056"/>
    </source>
</evidence>
<dbReference type="AlphaFoldDB" id="A0A2S0Q5Z3"/>